<gene>
    <name evidence="6" type="ORF">GOP47_0020591</name>
</gene>
<evidence type="ECO:0000259" key="4">
    <source>
        <dbReference type="Pfam" id="PF14215"/>
    </source>
</evidence>
<evidence type="ECO:0008006" key="8">
    <source>
        <dbReference type="Google" id="ProtNLM"/>
    </source>
</evidence>
<dbReference type="InterPro" id="IPR043561">
    <property type="entry name" value="LHW-like"/>
</dbReference>
<sequence>MSSILQQTLRGVCFDTGWCYAVFWKLKRQARSVLTWEDAFYGAKGDDTNATSIVSSLGQQVNPGLVNMEDPIALSVSKMSYHMYSVGEGIIGRIAFTNKHQWVFSSNDKGTTTDGGSTKKANLRMQPEKYPSGWDQQFAAGIKTIAVIAVPQGVVQLGSTRVIAEDLKLIGHVKALFGTLQNVPGAFLSDLVTEVQGGGVHAAYPMAVPAPQLSLARTPSLPTTFTRTPSSPASMNLSTAGVGRLPSILAAQQQILVHAHSMPSPSVLGFSGGVSYFQHSPCDHSVLESLSNPSFCTLQPLCTSAGSEDIRPIKMGTMPGVKHVSFTSGMKVNTPPETGVIRQFSLSSKASSGALSAATSSPFSPGVHSPYSTDSSVTGGKGVTVEEPDQLRFNTPPRTGVIRHLSLNSNASPIVLPAPIGAPCLQAVHSPYSVNYDGTGGKGDVEEFEQWKATPPPQTGIIRNLSLNSKASSVAIPAVTGAPFTRVVHSPYSSCSATVVEKGTKVEDFEQMKGNPPPRAGVIRHLSLSSKGSSVAIVPQAVHSPYIKSAVSGDKGIHAEISEKSAANQSPRAGITRQLSLNSKDSPIARHSTAGAPFLQTVHSPCSASSAATRNKGVNVPSVGESELFRAESKSAFRMESPRPVTGRQMLMAVESCEVKSLIDSPNTSGSITREDYTSMAGRTWLENTQSVACQKLPLKRTLGGVRLSAEESGGRSFPLDKRLCVEGLQPDNSRLSEISQHLDSCRSSTLHGKMRHIQTLKEVQQQDRYSRMADCAQLASGPLSNQLSIGGPQLDSSLPSGEISSLVDRPAIESNEGLARKLSLQSQHLGVVSIPKGVYQVHQSSSEPGVRNLLSCSNNSVIGGFPLSISCCTKQDLHDGRESGSVGAKVSSFPCEEITSKSSRLTVQISDLLDLAQRFDNADSESHKDFTSVNVDSHQAFSSALFDDYFESMQSLKPIFQSPDRPVGDSGPTEYSVHNLFTSELDDFDEFFASLSKGAEGKSGLSAQPESVSGTRSSSEVSGYLNSDSQDVTLKGEEKFTNLISSCSAPLRHVASAANQQVRGCIADEATPPAKEVTHLDKELLVDRFVNSRFHPELSLPRDGDADLSCQEMAALLHPASRQRETRKKGKKRRWPGKDGGLLRSKCRQKIQEQIQELRTIVPDGARCGIDTLLKRALEYASALQTVSENSGKGASSANVQIPAGVTGIGSTSEASTSFEVSWVVDIGTQERACPVLVESHSQPGQMLVEMMCQEHSIFLKIADVLKRLGFTILKGVMEARSNSIWAKFVIEGPPEIHRVQVLWPLLHLLGASRES</sequence>
<feature type="compositionally biased region" description="Low complexity" evidence="3">
    <location>
        <begin position="1011"/>
        <end position="1024"/>
    </location>
</feature>
<dbReference type="EMBL" id="JABFUD020000020">
    <property type="protein sequence ID" value="KAI5063921.1"/>
    <property type="molecule type" value="Genomic_DNA"/>
</dbReference>
<evidence type="ECO:0000313" key="7">
    <source>
        <dbReference type="Proteomes" id="UP000886520"/>
    </source>
</evidence>
<dbReference type="GO" id="GO:0003700">
    <property type="term" value="F:DNA-binding transcription factor activity"/>
    <property type="evidence" value="ECO:0007669"/>
    <property type="project" value="InterPro"/>
</dbReference>
<keyword evidence="1" id="KW-0805">Transcription regulation</keyword>
<reference evidence="6" key="1">
    <citation type="submission" date="2021-01" db="EMBL/GenBank/DDBJ databases">
        <title>Adiantum capillus-veneris genome.</title>
        <authorList>
            <person name="Fang Y."/>
            <person name="Liao Q."/>
        </authorList>
    </citation>
    <scope>NUCLEOTIDE SEQUENCE</scope>
    <source>
        <strain evidence="6">H3</strain>
        <tissue evidence="6">Leaf</tissue>
    </source>
</reference>
<keyword evidence="2" id="KW-0804">Transcription</keyword>
<evidence type="ECO:0000256" key="2">
    <source>
        <dbReference type="ARBA" id="ARBA00023163"/>
    </source>
</evidence>
<feature type="region of interest" description="Disordered" evidence="3">
    <location>
        <begin position="1001"/>
        <end position="1027"/>
    </location>
</feature>
<protein>
    <recommendedName>
        <fullName evidence="8">BHLH domain-containing protein</fullName>
    </recommendedName>
</protein>
<dbReference type="PANTHER" id="PTHR46196">
    <property type="entry name" value="TRANSCRIPTION FACTOR BHLH155-LIKE ISOFORM X1-RELATED"/>
    <property type="match status" value="1"/>
</dbReference>
<evidence type="ECO:0000259" key="5">
    <source>
        <dbReference type="Pfam" id="PF23176"/>
    </source>
</evidence>
<dbReference type="PANTHER" id="PTHR46196:SF3">
    <property type="entry name" value="TRANSCRIPTION FACTOR LHW-LIKE ISOFORM X1"/>
    <property type="match status" value="1"/>
</dbReference>
<feature type="domain" description="Transcription factor MYC/MYB N-terminal" evidence="4">
    <location>
        <begin position="5"/>
        <end position="177"/>
    </location>
</feature>
<evidence type="ECO:0000256" key="3">
    <source>
        <dbReference type="SAM" id="MobiDB-lite"/>
    </source>
</evidence>
<evidence type="ECO:0000256" key="1">
    <source>
        <dbReference type="ARBA" id="ARBA00023015"/>
    </source>
</evidence>
<name>A0A9D4U9E9_ADICA</name>
<organism evidence="6 7">
    <name type="scientific">Adiantum capillus-veneris</name>
    <name type="common">Maidenhair fern</name>
    <dbReference type="NCBI Taxonomy" id="13818"/>
    <lineage>
        <taxon>Eukaryota</taxon>
        <taxon>Viridiplantae</taxon>
        <taxon>Streptophyta</taxon>
        <taxon>Embryophyta</taxon>
        <taxon>Tracheophyta</taxon>
        <taxon>Polypodiopsida</taxon>
        <taxon>Polypodiidae</taxon>
        <taxon>Polypodiales</taxon>
        <taxon>Pteridineae</taxon>
        <taxon>Pteridaceae</taxon>
        <taxon>Vittarioideae</taxon>
        <taxon>Adiantum</taxon>
    </lineage>
</organism>
<dbReference type="Pfam" id="PF23176">
    <property type="entry name" value="bHLH_LHW"/>
    <property type="match status" value="1"/>
</dbReference>
<dbReference type="OrthoDB" id="1930135at2759"/>
<feature type="region of interest" description="Disordered" evidence="3">
    <location>
        <begin position="1120"/>
        <end position="1143"/>
    </location>
</feature>
<dbReference type="GO" id="GO:0046983">
    <property type="term" value="F:protein dimerization activity"/>
    <property type="evidence" value="ECO:0007669"/>
    <property type="project" value="InterPro"/>
</dbReference>
<keyword evidence="7" id="KW-1185">Reference proteome</keyword>
<feature type="region of interest" description="Disordered" evidence="3">
    <location>
        <begin position="355"/>
        <end position="395"/>
    </location>
</feature>
<evidence type="ECO:0000313" key="6">
    <source>
        <dbReference type="EMBL" id="KAI5063921.1"/>
    </source>
</evidence>
<dbReference type="Proteomes" id="UP000886520">
    <property type="component" value="Chromosome 20"/>
</dbReference>
<accession>A0A9D4U9E9</accession>
<proteinExistence type="predicted"/>
<feature type="domain" description="BHLH" evidence="5">
    <location>
        <begin position="1145"/>
        <end position="1201"/>
    </location>
</feature>
<dbReference type="Pfam" id="PF14215">
    <property type="entry name" value="bHLH-MYC_N"/>
    <property type="match status" value="1"/>
</dbReference>
<dbReference type="InterPro" id="IPR011598">
    <property type="entry name" value="bHLH_dom"/>
</dbReference>
<comment type="caution">
    <text evidence="6">The sequence shown here is derived from an EMBL/GenBank/DDBJ whole genome shotgun (WGS) entry which is preliminary data.</text>
</comment>
<feature type="compositionally biased region" description="Basic residues" evidence="3">
    <location>
        <begin position="1126"/>
        <end position="1136"/>
    </location>
</feature>
<dbReference type="InterPro" id="IPR025610">
    <property type="entry name" value="MYC/MYB_N"/>
</dbReference>